<evidence type="ECO:0000259" key="2">
    <source>
        <dbReference type="Pfam" id="PF23771"/>
    </source>
</evidence>
<dbReference type="Proteomes" id="UP000455569">
    <property type="component" value="Unassembled WGS sequence"/>
</dbReference>
<evidence type="ECO:0000313" key="7">
    <source>
        <dbReference type="Proteomes" id="UP000350032"/>
    </source>
</evidence>
<dbReference type="Pfam" id="PF10979">
    <property type="entry name" value="DUF2786"/>
    <property type="match status" value="1"/>
</dbReference>
<dbReference type="Pfam" id="PF23771">
    <property type="entry name" value="DUF7168"/>
    <property type="match status" value="1"/>
</dbReference>
<evidence type="ECO:0000313" key="5">
    <source>
        <dbReference type="EMBL" id="EAK8899069.1"/>
    </source>
</evidence>
<evidence type="ECO:0000313" key="8">
    <source>
        <dbReference type="Proteomes" id="UP000354255"/>
    </source>
</evidence>
<dbReference type="InterPro" id="IPR055592">
    <property type="entry name" value="DUF7168"/>
</dbReference>
<reference evidence="4 10" key="1">
    <citation type="submission" date="2018-06" db="EMBL/GenBank/DDBJ databases">
        <authorList>
            <consortium name="GenomeTrakr: Next Generation Sequencing Network for Food Pathogen Tracability"/>
        </authorList>
    </citation>
    <scope>NUCLEOTIDE SEQUENCE [LARGE SCALE GENOMIC DNA]</scope>
    <source>
        <strain evidence="6 9">CFSAN102901</strain>
        <strain evidence="4 10">FDA960927-006-004</strain>
    </source>
</reference>
<feature type="domain" description="DUF7168" evidence="2">
    <location>
        <begin position="56"/>
        <end position="177"/>
    </location>
</feature>
<accession>A0A3T1Z1X8</accession>
<protein>
    <submittedName>
        <fullName evidence="4">DUF2786 domain-containing protein</fullName>
    </submittedName>
</protein>
<evidence type="ECO:0000313" key="9">
    <source>
        <dbReference type="Proteomes" id="UP000455569"/>
    </source>
</evidence>
<reference evidence="3 8" key="2">
    <citation type="submission" date="2018-06" db="EMBL/GenBank/DDBJ databases">
        <authorList>
            <consortium name="PulseNet: The National Subtyping Network for Foodborne Disease Surveillance"/>
            <person name="Tarr C.L."/>
            <person name="Trees E."/>
            <person name="Katz L.S."/>
            <person name="Carleton-Romer H.A."/>
            <person name="Stroika S."/>
            <person name="Kucerova Z."/>
            <person name="Roache K.F."/>
            <person name="Sabol A.L."/>
            <person name="Besser J."/>
            <person name="Gerner-Smidt P."/>
        </authorList>
    </citation>
    <scope>NUCLEOTIDE SEQUENCE [LARGE SCALE GENOMIC DNA]</scope>
    <source>
        <strain evidence="3 8">PNUSAL000910</strain>
        <strain evidence="5 7">PNUSAL004402</strain>
    </source>
</reference>
<organism evidence="4 10">
    <name type="scientific">Listeria monocytogenes</name>
    <dbReference type="NCBI Taxonomy" id="1639"/>
    <lineage>
        <taxon>Bacteria</taxon>
        <taxon>Bacillati</taxon>
        <taxon>Bacillota</taxon>
        <taxon>Bacilli</taxon>
        <taxon>Bacillales</taxon>
        <taxon>Listeriaceae</taxon>
        <taxon>Listeria</taxon>
    </lineage>
</organism>
<dbReference type="EMBL" id="AABBAW010000011">
    <property type="protein sequence ID" value="EAG2516432.1"/>
    <property type="molecule type" value="Genomic_DNA"/>
</dbReference>
<dbReference type="InterPro" id="IPR024498">
    <property type="entry name" value="DUF2786"/>
</dbReference>
<gene>
    <name evidence="4" type="ORF">B1N52_14910</name>
    <name evidence="5" type="ORF">D7104_15385</name>
    <name evidence="6" type="ORF">GQG13_15135</name>
    <name evidence="3" type="ORF">KV70_15360</name>
</gene>
<evidence type="ECO:0000313" key="4">
    <source>
        <dbReference type="EMBL" id="EAG2516432.1"/>
    </source>
</evidence>
<dbReference type="RefSeq" id="WP_031645743.1">
    <property type="nucleotide sequence ID" value="NZ_CP014254.1"/>
</dbReference>
<dbReference type="AlphaFoldDB" id="A0A3T1Z1X8"/>
<comment type="caution">
    <text evidence="4">The sequence shown here is derived from an EMBL/GenBank/DDBJ whole genome shotgun (WGS) entry which is preliminary data.</text>
</comment>
<dbReference type="Proteomes" id="UP000525850">
    <property type="component" value="Unassembled WGS sequence"/>
</dbReference>
<name>A0A3T1Z1X8_LISMN</name>
<dbReference type="EMBL" id="AACJYH010000020">
    <property type="protein sequence ID" value="EAK8899069.1"/>
    <property type="molecule type" value="Genomic_DNA"/>
</dbReference>
<evidence type="ECO:0000313" key="10">
    <source>
        <dbReference type="Proteomes" id="UP000525850"/>
    </source>
</evidence>
<dbReference type="Proteomes" id="UP000354255">
    <property type="component" value="Unassembled WGS sequence"/>
</dbReference>
<feature type="domain" description="DUF2786" evidence="1">
    <location>
        <begin position="6"/>
        <end position="43"/>
    </location>
</feature>
<sequence>MANDDLLRKVKKLLALAADASDEESRSALARAQALMTEHAISEADIFDHRKQNLSEEVIQTAVYDGRPRRWMYRLAWIIAKNFRVEDFYITNESTQLIFMGLQSDVQLAEITFQYAAGSIGYSARKYMQRPEIKRKRKRKWQMKQDYIEGYLSALESLFDQQVVTNGYELALQLPDVVKEAVAKIGLVTGKDVSHQIKDYEAYHNGYREGKKFKQRDQIN</sequence>
<dbReference type="Proteomes" id="UP000350032">
    <property type="component" value="Unassembled WGS sequence"/>
</dbReference>
<evidence type="ECO:0000313" key="6">
    <source>
        <dbReference type="EMBL" id="EDN7716446.1"/>
    </source>
</evidence>
<dbReference type="EMBL" id="AAAKQF010000019">
    <property type="protein sequence ID" value="EAC9041581.1"/>
    <property type="molecule type" value="Genomic_DNA"/>
</dbReference>
<proteinExistence type="predicted"/>
<evidence type="ECO:0000259" key="1">
    <source>
        <dbReference type="Pfam" id="PF10979"/>
    </source>
</evidence>
<evidence type="ECO:0000313" key="3">
    <source>
        <dbReference type="EMBL" id="EAC9041581.1"/>
    </source>
</evidence>
<dbReference type="EMBL" id="AANCRK010000012">
    <property type="protein sequence ID" value="EDN7716446.1"/>
    <property type="molecule type" value="Genomic_DNA"/>
</dbReference>